<evidence type="ECO:0000313" key="3">
    <source>
        <dbReference type="Proteomes" id="UP000196531"/>
    </source>
</evidence>
<dbReference type="EMBL" id="MAAO01000012">
    <property type="protein sequence ID" value="OUR94073.1"/>
    <property type="molecule type" value="Genomic_DNA"/>
</dbReference>
<organism evidence="2 3">
    <name type="scientific">Halobacteriovorax marinus</name>
    <dbReference type="NCBI Taxonomy" id="97084"/>
    <lineage>
        <taxon>Bacteria</taxon>
        <taxon>Pseudomonadati</taxon>
        <taxon>Bdellovibrionota</taxon>
        <taxon>Bacteriovoracia</taxon>
        <taxon>Bacteriovoracales</taxon>
        <taxon>Halobacteriovoraceae</taxon>
        <taxon>Halobacteriovorax</taxon>
    </lineage>
</organism>
<name>A0A1Y5F8V4_9BACT</name>
<evidence type="ECO:0000256" key="1">
    <source>
        <dbReference type="SAM" id="SignalP"/>
    </source>
</evidence>
<proteinExistence type="predicted"/>
<comment type="caution">
    <text evidence="2">The sequence shown here is derived from an EMBL/GenBank/DDBJ whole genome shotgun (WGS) entry which is preliminary data.</text>
</comment>
<feature type="signal peptide" evidence="1">
    <location>
        <begin position="1"/>
        <end position="19"/>
    </location>
</feature>
<gene>
    <name evidence="2" type="ORF">A9Q84_18340</name>
</gene>
<feature type="chain" id="PRO_5012328202" evidence="1">
    <location>
        <begin position="20"/>
        <end position="241"/>
    </location>
</feature>
<reference evidence="3" key="1">
    <citation type="journal article" date="2017" name="Proc. Natl. Acad. Sci. U.S.A.">
        <title>Simulation of Deepwater Horizon oil plume reveals substrate specialization within a complex community of hydrocarbon-degraders.</title>
        <authorList>
            <person name="Hu P."/>
            <person name="Dubinsky E.A."/>
            <person name="Probst A.J."/>
            <person name="Wang J."/>
            <person name="Sieber C.M.K."/>
            <person name="Tom L.M."/>
            <person name="Gardinali P."/>
            <person name="Banfield J.F."/>
            <person name="Atlas R.M."/>
            <person name="Andersen G.L."/>
        </authorList>
    </citation>
    <scope>NUCLEOTIDE SEQUENCE [LARGE SCALE GENOMIC DNA]</scope>
</reference>
<protein>
    <submittedName>
        <fullName evidence="2">Uncharacterized protein</fullName>
    </submittedName>
</protein>
<dbReference type="AlphaFoldDB" id="A0A1Y5F8V4"/>
<evidence type="ECO:0000313" key="2">
    <source>
        <dbReference type="EMBL" id="OUR94073.1"/>
    </source>
</evidence>
<keyword evidence="1" id="KW-0732">Signal</keyword>
<accession>A0A1Y5F8V4</accession>
<dbReference type="Proteomes" id="UP000196531">
    <property type="component" value="Unassembled WGS sequence"/>
</dbReference>
<sequence length="241" mass="26443">MKKLLSATLITLITFSSQAGMRSLPFTQTEIVRVDDSKFYDEDYFTISEITVEEVEIGDELVWASQYKGFEKDLGEVIMMVDKLIALGKKIWAIVEAGKPVVNVNMATPISVLPKEASAFYDMDSWSSPLVRTYRVVYKNGFGSSVISFDYTVNFQHSGKHDGKGAYITGLNVQASNTSVSWGFNFDASSQLISIANVGSSADPVAGATLRINYSAKSILRSISTSESFHVDGNGKLTELR</sequence>